<protein>
    <recommendedName>
        <fullName evidence="4">DUF1579 domain-containing protein</fullName>
    </recommendedName>
</protein>
<dbReference type="RefSeq" id="WP_274493688.1">
    <property type="nucleotide sequence ID" value="NZ_CP118166.1"/>
</dbReference>
<sequence length="210" mass="23785">MIKRTLAALSLVMTANPVMAQTDGDFTHPCRGTPSWAQTDAQFSDFDFWVGEWHVYDTKSGELRGFDDIEKVLEGCVIKQHWRQMDDLFSAQGLPWRLQGNSLTGMGADGVWRQTWTDNHGAFMVLEGGLNDKGHMVLTSEWLTFPAQNGQLQTVRYIWNWDAADDGLTIHNWGYVQAGDENGEMRPYFDITYRKSVKGSAAAKIRDQTD</sequence>
<evidence type="ECO:0000313" key="2">
    <source>
        <dbReference type="EMBL" id="WDI31801.1"/>
    </source>
</evidence>
<accession>A0AAE9ZCB7</accession>
<dbReference type="KEGG" id="hfl:PUV54_01195"/>
<organism evidence="2 3">
    <name type="scientific">Hyphococcus flavus</name>
    <dbReference type="NCBI Taxonomy" id="1866326"/>
    <lineage>
        <taxon>Bacteria</taxon>
        <taxon>Pseudomonadati</taxon>
        <taxon>Pseudomonadota</taxon>
        <taxon>Alphaproteobacteria</taxon>
        <taxon>Parvularculales</taxon>
        <taxon>Parvularculaceae</taxon>
        <taxon>Hyphococcus</taxon>
    </lineage>
</organism>
<dbReference type="AlphaFoldDB" id="A0AAE9ZCB7"/>
<keyword evidence="1" id="KW-0732">Signal</keyword>
<gene>
    <name evidence="2" type="ORF">PUV54_01195</name>
</gene>
<evidence type="ECO:0008006" key="4">
    <source>
        <dbReference type="Google" id="ProtNLM"/>
    </source>
</evidence>
<evidence type="ECO:0000256" key="1">
    <source>
        <dbReference type="SAM" id="SignalP"/>
    </source>
</evidence>
<feature type="signal peptide" evidence="1">
    <location>
        <begin position="1"/>
        <end position="20"/>
    </location>
</feature>
<keyword evidence="3" id="KW-1185">Reference proteome</keyword>
<name>A0AAE9ZCB7_9PROT</name>
<evidence type="ECO:0000313" key="3">
    <source>
        <dbReference type="Proteomes" id="UP001214043"/>
    </source>
</evidence>
<reference evidence="2" key="1">
    <citation type="submission" date="2023-02" db="EMBL/GenBank/DDBJ databases">
        <title>Genome sequence of Hyphococcus flavus.</title>
        <authorList>
            <person name="Rong J.-C."/>
            <person name="Zhao Q."/>
            <person name="Yi M."/>
            <person name="Wu J.-Y."/>
        </authorList>
    </citation>
    <scope>NUCLEOTIDE SEQUENCE</scope>
    <source>
        <strain evidence="2">MCCC 1K03223</strain>
    </source>
</reference>
<feature type="chain" id="PRO_5042181285" description="DUF1579 domain-containing protein" evidence="1">
    <location>
        <begin position="21"/>
        <end position="210"/>
    </location>
</feature>
<dbReference type="Proteomes" id="UP001214043">
    <property type="component" value="Chromosome"/>
</dbReference>
<dbReference type="EMBL" id="CP118166">
    <property type="protein sequence ID" value="WDI31801.1"/>
    <property type="molecule type" value="Genomic_DNA"/>
</dbReference>
<proteinExistence type="predicted"/>